<feature type="compositionally biased region" description="Basic and acidic residues" evidence="3">
    <location>
        <begin position="651"/>
        <end position="662"/>
    </location>
</feature>
<evidence type="ECO:0000256" key="2">
    <source>
        <dbReference type="SAM" id="Coils"/>
    </source>
</evidence>
<feature type="compositionally biased region" description="Pro residues" evidence="3">
    <location>
        <begin position="794"/>
        <end position="805"/>
    </location>
</feature>
<dbReference type="Proteomes" id="UP000075714">
    <property type="component" value="Unassembled WGS sequence"/>
</dbReference>
<evidence type="ECO:0000256" key="1">
    <source>
        <dbReference type="ARBA" id="ARBA00023054"/>
    </source>
</evidence>
<feature type="domain" description="Cilium assembly protein DZIP1 N-terminal" evidence="4">
    <location>
        <begin position="171"/>
        <end position="263"/>
    </location>
</feature>
<dbReference type="EMBL" id="LSYV01000007">
    <property type="protein sequence ID" value="KXZ53867.1"/>
    <property type="molecule type" value="Genomic_DNA"/>
</dbReference>
<dbReference type="InterPro" id="IPR032714">
    <property type="entry name" value="DZIP1_N"/>
</dbReference>
<comment type="caution">
    <text evidence="5">The sequence shown here is derived from an EMBL/GenBank/DDBJ whole genome shotgun (WGS) entry which is preliminary data.</text>
</comment>
<dbReference type="PANTHER" id="PTHR21502:SF3">
    <property type="entry name" value="CILIUM ASSEMBLY PROTEIN DZIP1L"/>
    <property type="match status" value="1"/>
</dbReference>
<dbReference type="GO" id="GO:0005737">
    <property type="term" value="C:cytoplasm"/>
    <property type="evidence" value="ECO:0007669"/>
    <property type="project" value="UniProtKB-SubCell"/>
</dbReference>
<keyword evidence="1 2" id="KW-0175">Coiled coil</keyword>
<reference evidence="6" key="1">
    <citation type="journal article" date="2016" name="Nat. Commun.">
        <title>The Gonium pectorale genome demonstrates co-option of cell cycle regulation during the evolution of multicellularity.</title>
        <authorList>
            <person name="Hanschen E.R."/>
            <person name="Marriage T.N."/>
            <person name="Ferris P.J."/>
            <person name="Hamaji T."/>
            <person name="Toyoda A."/>
            <person name="Fujiyama A."/>
            <person name="Neme R."/>
            <person name="Noguchi H."/>
            <person name="Minakuchi Y."/>
            <person name="Suzuki M."/>
            <person name="Kawai-Toyooka H."/>
            <person name="Smith D.R."/>
            <person name="Sparks H."/>
            <person name="Anderson J."/>
            <person name="Bakaric R."/>
            <person name="Luria V."/>
            <person name="Karger A."/>
            <person name="Kirschner M.W."/>
            <person name="Durand P.M."/>
            <person name="Michod R.E."/>
            <person name="Nozaki H."/>
            <person name="Olson B.J."/>
        </authorList>
    </citation>
    <scope>NUCLEOTIDE SEQUENCE [LARGE SCALE GENOMIC DNA]</scope>
    <source>
        <strain evidence="6">NIES-2863</strain>
    </source>
</reference>
<evidence type="ECO:0000259" key="4">
    <source>
        <dbReference type="Pfam" id="PF13815"/>
    </source>
</evidence>
<proteinExistence type="predicted"/>
<organism evidence="5 6">
    <name type="scientific">Gonium pectorale</name>
    <name type="common">Green alga</name>
    <dbReference type="NCBI Taxonomy" id="33097"/>
    <lineage>
        <taxon>Eukaryota</taxon>
        <taxon>Viridiplantae</taxon>
        <taxon>Chlorophyta</taxon>
        <taxon>core chlorophytes</taxon>
        <taxon>Chlorophyceae</taxon>
        <taxon>CS clade</taxon>
        <taxon>Chlamydomonadales</taxon>
        <taxon>Volvocaceae</taxon>
        <taxon>Gonium</taxon>
    </lineage>
</organism>
<dbReference type="PANTHER" id="PTHR21502">
    <property type="entry name" value="ZINC FINGER PROTEIN DZIP1"/>
    <property type="match status" value="1"/>
</dbReference>
<evidence type="ECO:0000313" key="6">
    <source>
        <dbReference type="Proteomes" id="UP000075714"/>
    </source>
</evidence>
<accession>A0A150GVF8</accession>
<dbReference type="OrthoDB" id="515971at2759"/>
<feature type="region of interest" description="Disordered" evidence="3">
    <location>
        <begin position="647"/>
        <end position="814"/>
    </location>
</feature>
<feature type="domain" description="Cilium assembly protein DZIP1 N-terminal" evidence="4">
    <location>
        <begin position="15"/>
        <end position="90"/>
    </location>
</feature>
<sequence>MSGGRQPQALNLAGFQFTYRSSYFDWRLLHGIDVDNVIRLTDVAAIEDCLHTLQTGCFPAERDRLSPANCVQLFRLLQLSIEYCAHLRAAHATLLDCYNVATSAADSWKAAARAYLDAGSVFLSESLATAALSRSALDATDAARAALEGADRDYNSALDTLEAEDSRARHFRFRKHRTEISWSTLHATDADRLVSTVDVGALEGLMPNLTYGSITNEDDEQLTPHHFSQIIPLAQAALDYVLWQANATGALLEQAMSTLQAACGDIPLLTSATQDMHSNISSLCMEAQQLGGALGPGAGAGIGGARAAGAGFGPRVSTSGAFGSASVALGGAGGGATGLGASVDSAYGGSPGLAGPFPSASVEVLRLGSATPGLSRFATGPIGAGSVSGVTLAGALAGGSATPVGGYRASAALEELLAAAAAASTDVTGSSALPVLDLHSRTVDLSAKVDAIEQDLRMERSKTEEMRRILSDIRERLNHQRRPSAGAVGVLSPSDSLTFTPAAAAAAVAAAGGAASGSGGGLGSFGPVNAAASLSGAAGGPGAGRGGSAAGVSVSVSPRYAEHSPAKVRVFVDEDVIREQERQRAVEVLSRQAERLKQQMLREHTERRLATSAAAASASLQLQQLAAGSGGGASGIAARLAQQEAALAGDRQSRGVSRDSSRRSVRNSSPGGRPGRSGAAAQQARHHHRSTRQVSGDYSSDPEYAALASAAASMSGPTSGAGRYGGAGAGGGPSRPPKPLSRLSGPTAVHGSLGDLPSAAAGSGMRGPGGDGSFAEAQRLALPPLPATDDSDTAPPPAPRPPAPPAQLHNTRMATGTAFGSISYVGPAADSIAANAAAAASRQLYGASGSGVASKASSFTDRQLPERPTQGSRYGAMASAPGELQVAARAASGISASGWDAAGAVAASVRGGRAE</sequence>
<protein>
    <recommendedName>
        <fullName evidence="4">Cilium assembly protein DZIP1 N-terminal domain-containing protein</fullName>
    </recommendedName>
</protein>
<gene>
    <name evidence="5" type="ORF">GPECTOR_6g785</name>
</gene>
<feature type="compositionally biased region" description="Gly residues" evidence="3">
    <location>
        <begin position="722"/>
        <end position="733"/>
    </location>
</feature>
<keyword evidence="6" id="KW-1185">Reference proteome</keyword>
<dbReference type="Pfam" id="PF13815">
    <property type="entry name" value="Dzip-like_N"/>
    <property type="match status" value="2"/>
</dbReference>
<dbReference type="GO" id="GO:0008270">
    <property type="term" value="F:zinc ion binding"/>
    <property type="evidence" value="ECO:0007669"/>
    <property type="project" value="UniProtKB-KW"/>
</dbReference>
<feature type="compositionally biased region" description="Low complexity" evidence="3">
    <location>
        <begin position="849"/>
        <end position="858"/>
    </location>
</feature>
<feature type="region of interest" description="Disordered" evidence="3">
    <location>
        <begin position="849"/>
        <end position="877"/>
    </location>
</feature>
<evidence type="ECO:0000313" key="5">
    <source>
        <dbReference type="EMBL" id="KXZ53867.1"/>
    </source>
</evidence>
<evidence type="ECO:0000256" key="3">
    <source>
        <dbReference type="SAM" id="MobiDB-lite"/>
    </source>
</evidence>
<feature type="compositionally biased region" description="Low complexity" evidence="3">
    <location>
        <begin position="705"/>
        <end position="721"/>
    </location>
</feature>
<name>A0A150GVF8_GONPE</name>
<dbReference type="AlphaFoldDB" id="A0A150GVF8"/>
<feature type="coiled-coil region" evidence="2">
    <location>
        <begin position="579"/>
        <end position="606"/>
    </location>
</feature>
<dbReference type="InterPro" id="IPR051241">
    <property type="entry name" value="DZIP_RILPL"/>
</dbReference>
<feature type="compositionally biased region" description="Low complexity" evidence="3">
    <location>
        <begin position="666"/>
        <end position="683"/>
    </location>
</feature>